<gene>
    <name evidence="1" type="ORF">SAMN05421504_10684</name>
</gene>
<organism evidence="1 2">
    <name type="scientific">Amycolatopsis xylanica</name>
    <dbReference type="NCBI Taxonomy" id="589385"/>
    <lineage>
        <taxon>Bacteria</taxon>
        <taxon>Bacillati</taxon>
        <taxon>Actinomycetota</taxon>
        <taxon>Actinomycetes</taxon>
        <taxon>Pseudonocardiales</taxon>
        <taxon>Pseudonocardiaceae</taxon>
        <taxon>Amycolatopsis</taxon>
    </lineage>
</organism>
<dbReference type="Proteomes" id="UP000199515">
    <property type="component" value="Unassembled WGS sequence"/>
</dbReference>
<evidence type="ECO:0000313" key="1">
    <source>
        <dbReference type="EMBL" id="SDY59957.1"/>
    </source>
</evidence>
<proteinExistence type="predicted"/>
<protein>
    <submittedName>
        <fullName evidence="1">Uncharacterized protein</fullName>
    </submittedName>
</protein>
<accession>A0A1H3L5Z7</accession>
<sequence length="216" mass="22053">MSSLRRLGLGGVVILTITLVGATPALATEEGIALNGRAEFTKGGTTIKVPPQARCDVNGAVTATAAKVSKTGVIFGGGTSTCKTTVVDPETETTKTESVSTGKDFELSALVSLKGPRIIIKNYKVNCTGTQAGTNAGFTYSGATGLPTLPSPLPANYVAPLKKSGTSTVLAEATFNEQNLPGDGSIALNMIHIRFKPDSGIDGEVIIGRTACSPTP</sequence>
<keyword evidence="2" id="KW-1185">Reference proteome</keyword>
<dbReference type="AlphaFoldDB" id="A0A1H3L5Z7"/>
<dbReference type="EMBL" id="FNON01000006">
    <property type="protein sequence ID" value="SDY59957.1"/>
    <property type="molecule type" value="Genomic_DNA"/>
</dbReference>
<dbReference type="RefSeq" id="WP_176968839.1">
    <property type="nucleotide sequence ID" value="NZ_FNON01000006.1"/>
</dbReference>
<name>A0A1H3L5Z7_9PSEU</name>
<evidence type="ECO:0000313" key="2">
    <source>
        <dbReference type="Proteomes" id="UP000199515"/>
    </source>
</evidence>
<reference evidence="1 2" key="1">
    <citation type="submission" date="2016-10" db="EMBL/GenBank/DDBJ databases">
        <authorList>
            <person name="de Groot N.N."/>
        </authorList>
    </citation>
    <scope>NUCLEOTIDE SEQUENCE [LARGE SCALE GENOMIC DNA]</scope>
    <source>
        <strain evidence="1 2">CPCC 202699</strain>
    </source>
</reference>